<evidence type="ECO:0000259" key="1">
    <source>
        <dbReference type="PROSITE" id="PS50181"/>
    </source>
</evidence>
<dbReference type="OrthoDB" id="3690843at2759"/>
<dbReference type="Proteomes" id="UP000799424">
    <property type="component" value="Unassembled WGS sequence"/>
</dbReference>
<dbReference type="PROSITE" id="PS50181">
    <property type="entry name" value="FBOX"/>
    <property type="match status" value="1"/>
</dbReference>
<feature type="domain" description="F-box" evidence="1">
    <location>
        <begin position="6"/>
        <end position="63"/>
    </location>
</feature>
<dbReference type="AlphaFoldDB" id="A0A6A6ZRQ5"/>
<dbReference type="EMBL" id="MU006233">
    <property type="protein sequence ID" value="KAF2823134.1"/>
    <property type="molecule type" value="Genomic_DNA"/>
</dbReference>
<proteinExistence type="predicted"/>
<dbReference type="SUPFAM" id="SSF81383">
    <property type="entry name" value="F-box domain"/>
    <property type="match status" value="1"/>
</dbReference>
<keyword evidence="3" id="KW-1185">Reference proteome</keyword>
<organism evidence="2 3">
    <name type="scientific">Ophiobolus disseminans</name>
    <dbReference type="NCBI Taxonomy" id="1469910"/>
    <lineage>
        <taxon>Eukaryota</taxon>
        <taxon>Fungi</taxon>
        <taxon>Dikarya</taxon>
        <taxon>Ascomycota</taxon>
        <taxon>Pezizomycotina</taxon>
        <taxon>Dothideomycetes</taxon>
        <taxon>Pleosporomycetidae</taxon>
        <taxon>Pleosporales</taxon>
        <taxon>Pleosporineae</taxon>
        <taxon>Phaeosphaeriaceae</taxon>
        <taxon>Ophiobolus</taxon>
    </lineage>
</organism>
<name>A0A6A6ZRQ5_9PLEO</name>
<sequence length="308" mass="35661">MLSIEIPGILDLPNEILLDIVTRLHQYRTLKYLALTCRRLRFIAQEVLHRDVKISEKDAWKSSDRTNPFGLLLRTLNVRPDLAGKIVKLTTTVPNVPAIKFVGNLPHLVHLTLKFPQKPQTNFSAFERYNPDETFATFMPYLRCPVLETLSIHTMQSFPAGFKREEDNSNFDLAPIKNVSFLPKLHRLITPQEALFSINEHFNICELPPLIKNIAITNPNNSVNRYLQIILANRSKWSQLKELELWVDDLKNHQNYRLGPRDACKDWFHIDHRILDEMMSCGIEVHKVQRPGHELKMPDDSRSCIANG</sequence>
<protein>
    <recommendedName>
        <fullName evidence="1">F-box domain-containing protein</fullName>
    </recommendedName>
</protein>
<gene>
    <name evidence="2" type="ORF">CC86DRAFT_409897</name>
</gene>
<dbReference type="InterPro" id="IPR036047">
    <property type="entry name" value="F-box-like_dom_sf"/>
</dbReference>
<reference evidence="2" key="1">
    <citation type="journal article" date="2020" name="Stud. Mycol.">
        <title>101 Dothideomycetes genomes: a test case for predicting lifestyles and emergence of pathogens.</title>
        <authorList>
            <person name="Haridas S."/>
            <person name="Albert R."/>
            <person name="Binder M."/>
            <person name="Bloem J."/>
            <person name="Labutti K."/>
            <person name="Salamov A."/>
            <person name="Andreopoulos B."/>
            <person name="Baker S."/>
            <person name="Barry K."/>
            <person name="Bills G."/>
            <person name="Bluhm B."/>
            <person name="Cannon C."/>
            <person name="Castanera R."/>
            <person name="Culley D."/>
            <person name="Daum C."/>
            <person name="Ezra D."/>
            <person name="Gonzalez J."/>
            <person name="Henrissat B."/>
            <person name="Kuo A."/>
            <person name="Liang C."/>
            <person name="Lipzen A."/>
            <person name="Lutzoni F."/>
            <person name="Magnuson J."/>
            <person name="Mondo S."/>
            <person name="Nolan M."/>
            <person name="Ohm R."/>
            <person name="Pangilinan J."/>
            <person name="Park H.-J."/>
            <person name="Ramirez L."/>
            <person name="Alfaro M."/>
            <person name="Sun H."/>
            <person name="Tritt A."/>
            <person name="Yoshinaga Y."/>
            <person name="Zwiers L.-H."/>
            <person name="Turgeon B."/>
            <person name="Goodwin S."/>
            <person name="Spatafora J."/>
            <person name="Crous P."/>
            <person name="Grigoriev I."/>
        </authorList>
    </citation>
    <scope>NUCLEOTIDE SEQUENCE</scope>
    <source>
        <strain evidence="2">CBS 113818</strain>
    </source>
</reference>
<evidence type="ECO:0000313" key="2">
    <source>
        <dbReference type="EMBL" id="KAF2823134.1"/>
    </source>
</evidence>
<accession>A0A6A6ZRQ5</accession>
<dbReference type="CDD" id="cd09917">
    <property type="entry name" value="F-box_SF"/>
    <property type="match status" value="1"/>
</dbReference>
<evidence type="ECO:0000313" key="3">
    <source>
        <dbReference type="Proteomes" id="UP000799424"/>
    </source>
</evidence>
<dbReference type="Pfam" id="PF12937">
    <property type="entry name" value="F-box-like"/>
    <property type="match status" value="1"/>
</dbReference>
<dbReference type="InterPro" id="IPR001810">
    <property type="entry name" value="F-box_dom"/>
</dbReference>